<dbReference type="InterPro" id="IPR012340">
    <property type="entry name" value="NA-bd_OB-fold"/>
</dbReference>
<accession>A0A5A7QPP8</accession>
<name>A0A5A7QPP8_STRAF</name>
<dbReference type="OrthoDB" id="913088at2759"/>
<proteinExistence type="predicted"/>
<comment type="caution">
    <text evidence="2">The sequence shown here is derived from an EMBL/GenBank/DDBJ whole genome shotgun (WGS) entry which is preliminary data.</text>
</comment>
<dbReference type="SUPFAM" id="SSF50249">
    <property type="entry name" value="Nucleic acid-binding proteins"/>
    <property type="match status" value="1"/>
</dbReference>
<dbReference type="InterPro" id="IPR003871">
    <property type="entry name" value="RFA1B/D_OB_1st"/>
</dbReference>
<evidence type="ECO:0000313" key="3">
    <source>
        <dbReference type="Proteomes" id="UP000325081"/>
    </source>
</evidence>
<dbReference type="Gene3D" id="2.40.50.140">
    <property type="entry name" value="Nucleic acid-binding proteins"/>
    <property type="match status" value="1"/>
</dbReference>
<gene>
    <name evidence="2" type="ORF">STAS_24242</name>
</gene>
<dbReference type="Pfam" id="PF02721">
    <property type="entry name" value="DUF223"/>
    <property type="match status" value="1"/>
</dbReference>
<dbReference type="EMBL" id="BKCP01007737">
    <property type="protein sequence ID" value="GER47170.1"/>
    <property type="molecule type" value="Genomic_DNA"/>
</dbReference>
<dbReference type="GO" id="GO:0003677">
    <property type="term" value="F:DNA binding"/>
    <property type="evidence" value="ECO:0007669"/>
    <property type="project" value="UniProtKB-KW"/>
</dbReference>
<evidence type="ECO:0000313" key="2">
    <source>
        <dbReference type="EMBL" id="GER47170.1"/>
    </source>
</evidence>
<keyword evidence="2" id="KW-0238">DNA-binding</keyword>
<dbReference type="Proteomes" id="UP000325081">
    <property type="component" value="Unassembled WGS sequence"/>
</dbReference>
<reference evidence="3" key="1">
    <citation type="journal article" date="2019" name="Curr. Biol.">
        <title>Genome Sequence of Striga asiatica Provides Insight into the Evolution of Plant Parasitism.</title>
        <authorList>
            <person name="Yoshida S."/>
            <person name="Kim S."/>
            <person name="Wafula E.K."/>
            <person name="Tanskanen J."/>
            <person name="Kim Y.M."/>
            <person name="Honaas L."/>
            <person name="Yang Z."/>
            <person name="Spallek T."/>
            <person name="Conn C.E."/>
            <person name="Ichihashi Y."/>
            <person name="Cheong K."/>
            <person name="Cui S."/>
            <person name="Der J.P."/>
            <person name="Gundlach H."/>
            <person name="Jiao Y."/>
            <person name="Hori C."/>
            <person name="Ishida J.K."/>
            <person name="Kasahara H."/>
            <person name="Kiba T."/>
            <person name="Kim M.S."/>
            <person name="Koo N."/>
            <person name="Laohavisit A."/>
            <person name="Lee Y.H."/>
            <person name="Lumba S."/>
            <person name="McCourt P."/>
            <person name="Mortimer J.C."/>
            <person name="Mutuku J.M."/>
            <person name="Nomura T."/>
            <person name="Sasaki-Sekimoto Y."/>
            <person name="Seto Y."/>
            <person name="Wang Y."/>
            <person name="Wakatake T."/>
            <person name="Sakakibara H."/>
            <person name="Demura T."/>
            <person name="Yamaguchi S."/>
            <person name="Yoneyama K."/>
            <person name="Manabe R.I."/>
            <person name="Nelson D.C."/>
            <person name="Schulman A.H."/>
            <person name="Timko M.P."/>
            <person name="dePamphilis C.W."/>
            <person name="Choi D."/>
            <person name="Shirasu K."/>
        </authorList>
    </citation>
    <scope>NUCLEOTIDE SEQUENCE [LARGE SCALE GENOMIC DNA]</scope>
    <source>
        <strain evidence="3">cv. UVA1</strain>
    </source>
</reference>
<feature type="domain" description="Replication protein A 70 kDa DNA-binding subunit B/D first OB fold" evidence="1">
    <location>
        <begin position="24"/>
        <end position="104"/>
    </location>
</feature>
<sequence>MARFFGTLADVNRATQPFLTLRVVCILESNFELQSNNNIQILFHDEHGSRINAIIRSPSVGLYQDVFKLGKVYVIHNYNVEFNNQRINTTGNRWMLVLNSRTKIYSRAMETFHQH</sequence>
<dbReference type="AlphaFoldDB" id="A0A5A7QPP8"/>
<evidence type="ECO:0000259" key="1">
    <source>
        <dbReference type="Pfam" id="PF02721"/>
    </source>
</evidence>
<protein>
    <submittedName>
        <fullName evidence="2">Replication protein A 70 kDa DNA-binding subunit</fullName>
    </submittedName>
</protein>
<organism evidence="2 3">
    <name type="scientific">Striga asiatica</name>
    <name type="common">Asiatic witchweed</name>
    <name type="synonym">Buchnera asiatica</name>
    <dbReference type="NCBI Taxonomy" id="4170"/>
    <lineage>
        <taxon>Eukaryota</taxon>
        <taxon>Viridiplantae</taxon>
        <taxon>Streptophyta</taxon>
        <taxon>Embryophyta</taxon>
        <taxon>Tracheophyta</taxon>
        <taxon>Spermatophyta</taxon>
        <taxon>Magnoliopsida</taxon>
        <taxon>eudicotyledons</taxon>
        <taxon>Gunneridae</taxon>
        <taxon>Pentapetalae</taxon>
        <taxon>asterids</taxon>
        <taxon>lamiids</taxon>
        <taxon>Lamiales</taxon>
        <taxon>Orobanchaceae</taxon>
        <taxon>Buchnereae</taxon>
        <taxon>Striga</taxon>
    </lineage>
</organism>
<keyword evidence="3" id="KW-1185">Reference proteome</keyword>